<dbReference type="AlphaFoldDB" id="A0A085M5A8"/>
<dbReference type="EMBL" id="KL363228">
    <property type="protein sequence ID" value="KFD52404.1"/>
    <property type="molecule type" value="Genomic_DNA"/>
</dbReference>
<sequence>MQWTIEAGWYTAFGQSSGNSIMTIRLQIQIALHLSTLHGDALPTRRFDLQVGLCSSANCASYDSKLFCRPAELSDPAVALIGKRSLVLSVNSTLGNSLIRLKDGQKEDSACGRI</sequence>
<organism evidence="1 3">
    <name type="scientific">Trichuris suis</name>
    <name type="common">pig whipworm</name>
    <dbReference type="NCBI Taxonomy" id="68888"/>
    <lineage>
        <taxon>Eukaryota</taxon>
        <taxon>Metazoa</taxon>
        <taxon>Ecdysozoa</taxon>
        <taxon>Nematoda</taxon>
        <taxon>Enoplea</taxon>
        <taxon>Dorylaimia</taxon>
        <taxon>Trichinellida</taxon>
        <taxon>Trichuridae</taxon>
        <taxon>Trichuris</taxon>
    </lineage>
</organism>
<evidence type="ECO:0000313" key="1">
    <source>
        <dbReference type="EMBL" id="KFD52404.1"/>
    </source>
</evidence>
<name>A0A085M5A8_9BILA</name>
<proteinExistence type="predicted"/>
<keyword evidence="3" id="KW-1185">Reference proteome</keyword>
<dbReference type="Proteomes" id="UP000030764">
    <property type="component" value="Unassembled WGS sequence"/>
</dbReference>
<dbReference type="EMBL" id="KL367491">
    <property type="protein sequence ID" value="KFD69982.1"/>
    <property type="molecule type" value="Genomic_DNA"/>
</dbReference>
<gene>
    <name evidence="1" type="ORF">M513_06785</name>
    <name evidence="2" type="ORF">M514_06785</name>
</gene>
<evidence type="ECO:0000313" key="3">
    <source>
        <dbReference type="Proteomes" id="UP000030764"/>
    </source>
</evidence>
<dbReference type="Proteomes" id="UP000030758">
    <property type="component" value="Unassembled WGS sequence"/>
</dbReference>
<reference evidence="1 3" key="1">
    <citation type="journal article" date="2014" name="Nat. Genet.">
        <title>Genome and transcriptome of the porcine whipworm Trichuris suis.</title>
        <authorList>
            <person name="Jex A.R."/>
            <person name="Nejsum P."/>
            <person name="Schwarz E.M."/>
            <person name="Hu L."/>
            <person name="Young N.D."/>
            <person name="Hall R.S."/>
            <person name="Korhonen P.K."/>
            <person name="Liao S."/>
            <person name="Thamsborg S."/>
            <person name="Xia J."/>
            <person name="Xu P."/>
            <person name="Wang S."/>
            <person name="Scheerlinck J.P."/>
            <person name="Hofmann A."/>
            <person name="Sternberg P.W."/>
            <person name="Wang J."/>
            <person name="Gasser R.B."/>
        </authorList>
    </citation>
    <scope>NUCLEOTIDE SEQUENCE [LARGE SCALE GENOMIC DNA]</scope>
    <source>
        <strain evidence="2">DCEP-RM93F</strain>
        <strain evidence="1">DCEP-RM93M</strain>
    </source>
</reference>
<accession>A0A085M5A8</accession>
<protein>
    <submittedName>
        <fullName evidence="1">Uncharacterized protein</fullName>
    </submittedName>
</protein>
<evidence type="ECO:0000313" key="2">
    <source>
        <dbReference type="EMBL" id="KFD69982.1"/>
    </source>
</evidence>